<name>A0AA38FK45_TAXCH</name>
<accession>A0AA38FK45</accession>
<feature type="non-terminal residue" evidence="1">
    <location>
        <position position="104"/>
    </location>
</feature>
<dbReference type="PANTHER" id="PTHR33386:SF5">
    <property type="entry name" value="OS02G0740600 PROTEIN"/>
    <property type="match status" value="1"/>
</dbReference>
<dbReference type="AlphaFoldDB" id="A0AA38FK45"/>
<evidence type="ECO:0000313" key="1">
    <source>
        <dbReference type="EMBL" id="KAH9305396.1"/>
    </source>
</evidence>
<sequence>RMQNSLLLTTLRVSVTGISSKKTLLMASGNSWADQWDMHNDDSYGNSNGSAEKDNRKMAKVKGAASSGLEKAKVAASSGAQKVKTGTSTGIKWIKNSVSEKDLE</sequence>
<reference evidence="1 2" key="1">
    <citation type="journal article" date="2021" name="Nat. Plants">
        <title>The Taxus genome provides insights into paclitaxel biosynthesis.</title>
        <authorList>
            <person name="Xiong X."/>
            <person name="Gou J."/>
            <person name="Liao Q."/>
            <person name="Li Y."/>
            <person name="Zhou Q."/>
            <person name="Bi G."/>
            <person name="Li C."/>
            <person name="Du R."/>
            <person name="Wang X."/>
            <person name="Sun T."/>
            <person name="Guo L."/>
            <person name="Liang H."/>
            <person name="Lu P."/>
            <person name="Wu Y."/>
            <person name="Zhang Z."/>
            <person name="Ro D.K."/>
            <person name="Shang Y."/>
            <person name="Huang S."/>
            <person name="Yan J."/>
        </authorList>
    </citation>
    <scope>NUCLEOTIDE SEQUENCE [LARGE SCALE GENOMIC DNA]</scope>
    <source>
        <strain evidence="1">Ta-2019</strain>
    </source>
</reference>
<evidence type="ECO:0000313" key="2">
    <source>
        <dbReference type="Proteomes" id="UP000824469"/>
    </source>
</evidence>
<feature type="non-terminal residue" evidence="1">
    <location>
        <position position="1"/>
    </location>
</feature>
<dbReference type="PANTHER" id="PTHR33386">
    <property type="entry name" value="OS02G0740600 PROTEIN"/>
    <property type="match status" value="1"/>
</dbReference>
<dbReference type="Proteomes" id="UP000824469">
    <property type="component" value="Unassembled WGS sequence"/>
</dbReference>
<organism evidence="1 2">
    <name type="scientific">Taxus chinensis</name>
    <name type="common">Chinese yew</name>
    <name type="synonym">Taxus wallichiana var. chinensis</name>
    <dbReference type="NCBI Taxonomy" id="29808"/>
    <lineage>
        <taxon>Eukaryota</taxon>
        <taxon>Viridiplantae</taxon>
        <taxon>Streptophyta</taxon>
        <taxon>Embryophyta</taxon>
        <taxon>Tracheophyta</taxon>
        <taxon>Spermatophyta</taxon>
        <taxon>Pinopsida</taxon>
        <taxon>Pinidae</taxon>
        <taxon>Conifers II</taxon>
        <taxon>Cupressales</taxon>
        <taxon>Taxaceae</taxon>
        <taxon>Taxus</taxon>
    </lineage>
</organism>
<gene>
    <name evidence="1" type="ORF">KI387_009800</name>
</gene>
<keyword evidence="2" id="KW-1185">Reference proteome</keyword>
<comment type="caution">
    <text evidence="1">The sequence shown here is derived from an EMBL/GenBank/DDBJ whole genome shotgun (WGS) entry which is preliminary data.</text>
</comment>
<dbReference type="OMA" id="THHMATE"/>
<proteinExistence type="predicted"/>
<dbReference type="EMBL" id="JAHRHJ020000008">
    <property type="protein sequence ID" value="KAH9305396.1"/>
    <property type="molecule type" value="Genomic_DNA"/>
</dbReference>
<protein>
    <submittedName>
        <fullName evidence="1">Uncharacterized protein</fullName>
    </submittedName>
</protein>